<proteinExistence type="predicted"/>
<evidence type="ECO:0000313" key="1">
    <source>
        <dbReference type="EMBL" id="JAH43659.1"/>
    </source>
</evidence>
<sequence>MNASDHELEVFSCLTIQALHILLRH</sequence>
<reference evidence="1" key="1">
    <citation type="submission" date="2014-11" db="EMBL/GenBank/DDBJ databases">
        <authorList>
            <person name="Amaro Gonzalez C."/>
        </authorList>
    </citation>
    <scope>NUCLEOTIDE SEQUENCE</scope>
</reference>
<dbReference type="AlphaFoldDB" id="A0A0E9SQL5"/>
<name>A0A0E9SQL5_ANGAN</name>
<protein>
    <submittedName>
        <fullName evidence="1">Uncharacterized protein</fullName>
    </submittedName>
</protein>
<accession>A0A0E9SQL5</accession>
<organism evidence="1">
    <name type="scientific">Anguilla anguilla</name>
    <name type="common">European freshwater eel</name>
    <name type="synonym">Muraena anguilla</name>
    <dbReference type="NCBI Taxonomy" id="7936"/>
    <lineage>
        <taxon>Eukaryota</taxon>
        <taxon>Metazoa</taxon>
        <taxon>Chordata</taxon>
        <taxon>Craniata</taxon>
        <taxon>Vertebrata</taxon>
        <taxon>Euteleostomi</taxon>
        <taxon>Actinopterygii</taxon>
        <taxon>Neopterygii</taxon>
        <taxon>Teleostei</taxon>
        <taxon>Anguilliformes</taxon>
        <taxon>Anguillidae</taxon>
        <taxon>Anguilla</taxon>
    </lineage>
</organism>
<reference evidence="1" key="2">
    <citation type="journal article" date="2015" name="Fish Shellfish Immunol.">
        <title>Early steps in the European eel (Anguilla anguilla)-Vibrio vulnificus interaction in the gills: Role of the RtxA13 toxin.</title>
        <authorList>
            <person name="Callol A."/>
            <person name="Pajuelo D."/>
            <person name="Ebbesson L."/>
            <person name="Teles M."/>
            <person name="MacKenzie S."/>
            <person name="Amaro C."/>
        </authorList>
    </citation>
    <scope>NUCLEOTIDE SEQUENCE</scope>
</reference>
<dbReference type="EMBL" id="GBXM01064918">
    <property type="protein sequence ID" value="JAH43659.1"/>
    <property type="molecule type" value="Transcribed_RNA"/>
</dbReference>